<organism evidence="9 10">
    <name type="scientific">Talaromyces atroroseus</name>
    <dbReference type="NCBI Taxonomy" id="1441469"/>
    <lineage>
        <taxon>Eukaryota</taxon>
        <taxon>Fungi</taxon>
        <taxon>Dikarya</taxon>
        <taxon>Ascomycota</taxon>
        <taxon>Pezizomycotina</taxon>
        <taxon>Eurotiomycetes</taxon>
        <taxon>Eurotiomycetidae</taxon>
        <taxon>Eurotiales</taxon>
        <taxon>Trichocomaceae</taxon>
        <taxon>Talaromyces</taxon>
        <taxon>Talaromyces sect. Trachyspermi</taxon>
    </lineage>
</organism>
<dbReference type="PROSITE" id="PS51837">
    <property type="entry name" value="LITAF"/>
    <property type="match status" value="1"/>
</dbReference>
<dbReference type="OrthoDB" id="4227182at2759"/>
<evidence type="ECO:0000256" key="6">
    <source>
        <dbReference type="SAM" id="MobiDB-lite"/>
    </source>
</evidence>
<dbReference type="EMBL" id="LFMY01000002">
    <property type="protein sequence ID" value="OKL62623.1"/>
    <property type="molecule type" value="Genomic_DNA"/>
</dbReference>
<keyword evidence="3" id="KW-0479">Metal-binding</keyword>
<evidence type="ECO:0000256" key="1">
    <source>
        <dbReference type="ARBA" id="ARBA00004170"/>
    </source>
</evidence>
<gene>
    <name evidence="9" type="ORF">UA08_01246</name>
</gene>
<feature type="domain" description="LITAF" evidence="8">
    <location>
        <begin position="64"/>
        <end position="147"/>
    </location>
</feature>
<evidence type="ECO:0000256" key="5">
    <source>
        <dbReference type="ARBA" id="ARBA00023136"/>
    </source>
</evidence>
<dbReference type="RefSeq" id="XP_020122744.1">
    <property type="nucleotide sequence ID" value="XM_020260889.1"/>
</dbReference>
<dbReference type="Pfam" id="PF10601">
    <property type="entry name" value="zf-LITAF-like"/>
    <property type="match status" value="1"/>
</dbReference>
<evidence type="ECO:0000256" key="3">
    <source>
        <dbReference type="ARBA" id="ARBA00022723"/>
    </source>
</evidence>
<dbReference type="AlphaFoldDB" id="A0A1Q5Q9L5"/>
<feature type="transmembrane region" description="Helical" evidence="7">
    <location>
        <begin position="104"/>
        <end position="124"/>
    </location>
</feature>
<keyword evidence="7" id="KW-0812">Transmembrane</keyword>
<keyword evidence="7" id="KW-1133">Transmembrane helix</keyword>
<dbReference type="InterPro" id="IPR006629">
    <property type="entry name" value="LITAF"/>
</dbReference>
<dbReference type="GeneID" id="31001001"/>
<keyword evidence="5 7" id="KW-0472">Membrane</keyword>
<evidence type="ECO:0000313" key="10">
    <source>
        <dbReference type="Proteomes" id="UP000214365"/>
    </source>
</evidence>
<comment type="subcellular location">
    <subcellularLocation>
        <location evidence="1">Membrane</location>
        <topology evidence="1">Peripheral membrane protein</topology>
    </subcellularLocation>
</comment>
<dbReference type="Proteomes" id="UP000214365">
    <property type="component" value="Unassembled WGS sequence"/>
</dbReference>
<dbReference type="GO" id="GO:0008270">
    <property type="term" value="F:zinc ion binding"/>
    <property type="evidence" value="ECO:0007669"/>
    <property type="project" value="TreeGrafter"/>
</dbReference>
<evidence type="ECO:0000256" key="7">
    <source>
        <dbReference type="SAM" id="Phobius"/>
    </source>
</evidence>
<dbReference type="GO" id="GO:0016020">
    <property type="term" value="C:membrane"/>
    <property type="evidence" value="ECO:0007669"/>
    <property type="project" value="UniProtKB-SubCell"/>
</dbReference>
<reference evidence="9 10" key="1">
    <citation type="submission" date="2015-06" db="EMBL/GenBank/DDBJ databases">
        <title>Talaromyces atroroseus IBT 11181 draft genome.</title>
        <authorList>
            <person name="Rasmussen K.B."/>
            <person name="Rasmussen S."/>
            <person name="Petersen B."/>
            <person name="Sicheritz-Ponten T."/>
            <person name="Mortensen U.H."/>
            <person name="Thrane U."/>
        </authorList>
    </citation>
    <scope>NUCLEOTIDE SEQUENCE [LARGE SCALE GENOMIC DNA]</scope>
    <source>
        <strain evidence="9 10">IBT 11181</strain>
    </source>
</reference>
<protein>
    <recommendedName>
        <fullName evidence="8">LITAF domain-containing protein</fullName>
    </recommendedName>
</protein>
<dbReference type="SMART" id="SM00714">
    <property type="entry name" value="LITAF"/>
    <property type="match status" value="1"/>
</dbReference>
<dbReference type="InterPro" id="IPR037519">
    <property type="entry name" value="LITAF_fam"/>
</dbReference>
<evidence type="ECO:0000313" key="9">
    <source>
        <dbReference type="EMBL" id="OKL62623.1"/>
    </source>
</evidence>
<feature type="region of interest" description="Disordered" evidence="6">
    <location>
        <begin position="151"/>
        <end position="177"/>
    </location>
</feature>
<feature type="compositionally biased region" description="Low complexity" evidence="6">
    <location>
        <begin position="156"/>
        <end position="169"/>
    </location>
</feature>
<evidence type="ECO:0000259" key="8">
    <source>
        <dbReference type="PROSITE" id="PS51837"/>
    </source>
</evidence>
<dbReference type="STRING" id="1441469.A0A1Q5Q9L5"/>
<comment type="caution">
    <text evidence="9">The sequence shown here is derived from an EMBL/GenBank/DDBJ whole genome shotgun (WGS) entry which is preliminary data.</text>
</comment>
<name>A0A1Q5Q9L5_TALAT</name>
<keyword evidence="4" id="KW-0862">Zinc</keyword>
<evidence type="ECO:0000256" key="4">
    <source>
        <dbReference type="ARBA" id="ARBA00022833"/>
    </source>
</evidence>
<comment type="similarity">
    <text evidence="2">Belongs to the CDIP1/LITAF family.</text>
</comment>
<dbReference type="PANTHER" id="PTHR23292">
    <property type="entry name" value="LIPOPOLYSACCHARIDE-INDUCED TUMOR NECROSIS FACTOR-ALPHA FACTOR"/>
    <property type="match status" value="1"/>
</dbReference>
<proteinExistence type="inferred from homology"/>
<accession>A0A1Q5Q9L5</accession>
<keyword evidence="10" id="KW-1185">Reference proteome</keyword>
<sequence>MEHHGQNNSPLGYNPAAGPEQEITAITTAPVQQETLHKESEKVIASLAPDYFDPIAAVDVLALAAPPLVIPLEQLNDAPKLVDCPFCKYRAMTKVTEENSTQTGIAALFCCLFCGIIGVCVPYICKWAQDYHHFCTHCGAKVAIRPNDGPVQVQKPSGPASMPSAYPAAPSAPPKPA</sequence>
<dbReference type="PANTHER" id="PTHR23292:SF6">
    <property type="entry name" value="FI16602P1-RELATED"/>
    <property type="match status" value="1"/>
</dbReference>
<evidence type="ECO:0000256" key="2">
    <source>
        <dbReference type="ARBA" id="ARBA00005975"/>
    </source>
</evidence>